<keyword evidence="3" id="KW-1185">Reference proteome</keyword>
<organism evidence="2 3">
    <name type="scientific">Daedalea quercina L-15889</name>
    <dbReference type="NCBI Taxonomy" id="1314783"/>
    <lineage>
        <taxon>Eukaryota</taxon>
        <taxon>Fungi</taxon>
        <taxon>Dikarya</taxon>
        <taxon>Basidiomycota</taxon>
        <taxon>Agaricomycotina</taxon>
        <taxon>Agaricomycetes</taxon>
        <taxon>Polyporales</taxon>
        <taxon>Fomitopsis</taxon>
    </lineage>
</organism>
<dbReference type="AlphaFoldDB" id="A0A165NB14"/>
<evidence type="ECO:0000313" key="2">
    <source>
        <dbReference type="EMBL" id="KZT66747.1"/>
    </source>
</evidence>
<dbReference type="Proteomes" id="UP000076727">
    <property type="component" value="Unassembled WGS sequence"/>
</dbReference>
<dbReference type="EMBL" id="KV429084">
    <property type="protein sequence ID" value="KZT66747.1"/>
    <property type="molecule type" value="Genomic_DNA"/>
</dbReference>
<protein>
    <submittedName>
        <fullName evidence="2">Uncharacterized protein</fullName>
    </submittedName>
</protein>
<evidence type="ECO:0000313" key="3">
    <source>
        <dbReference type="Proteomes" id="UP000076727"/>
    </source>
</evidence>
<evidence type="ECO:0000256" key="1">
    <source>
        <dbReference type="SAM" id="MobiDB-lite"/>
    </source>
</evidence>
<proteinExistence type="predicted"/>
<sequence length="105" mass="11276">MALSGQRGARALALATPERATQQSLFFFLLPASASCDRALRGPRPWQDTQAGRQAGTPGRPGSRALTSSARGDAGRDPRSLVRHHYHASDTDDLAHPHPHPHPQA</sequence>
<gene>
    <name evidence="2" type="ORF">DAEQUDRAFT_729859</name>
</gene>
<accession>A0A165NB14</accession>
<feature type="compositionally biased region" description="Basic and acidic residues" evidence="1">
    <location>
        <begin position="87"/>
        <end position="96"/>
    </location>
</feature>
<feature type="region of interest" description="Disordered" evidence="1">
    <location>
        <begin position="38"/>
        <end position="105"/>
    </location>
</feature>
<reference evidence="2 3" key="1">
    <citation type="journal article" date="2016" name="Mol. Biol. Evol.">
        <title>Comparative Genomics of Early-Diverging Mushroom-Forming Fungi Provides Insights into the Origins of Lignocellulose Decay Capabilities.</title>
        <authorList>
            <person name="Nagy L.G."/>
            <person name="Riley R."/>
            <person name="Tritt A."/>
            <person name="Adam C."/>
            <person name="Daum C."/>
            <person name="Floudas D."/>
            <person name="Sun H."/>
            <person name="Yadav J.S."/>
            <person name="Pangilinan J."/>
            <person name="Larsson K.H."/>
            <person name="Matsuura K."/>
            <person name="Barry K."/>
            <person name="Labutti K."/>
            <person name="Kuo R."/>
            <person name="Ohm R.A."/>
            <person name="Bhattacharya S.S."/>
            <person name="Shirouzu T."/>
            <person name="Yoshinaga Y."/>
            <person name="Martin F.M."/>
            <person name="Grigoriev I.V."/>
            <person name="Hibbett D.S."/>
        </authorList>
    </citation>
    <scope>NUCLEOTIDE SEQUENCE [LARGE SCALE GENOMIC DNA]</scope>
    <source>
        <strain evidence="2 3">L-15889</strain>
    </source>
</reference>
<name>A0A165NB14_9APHY</name>